<keyword evidence="3" id="KW-1185">Reference proteome</keyword>
<dbReference type="EMBL" id="MRZV01001399">
    <property type="protein sequence ID" value="PIK38138.1"/>
    <property type="molecule type" value="Genomic_DNA"/>
</dbReference>
<evidence type="ECO:0000256" key="1">
    <source>
        <dbReference type="SAM" id="MobiDB-lite"/>
    </source>
</evidence>
<proteinExistence type="predicted"/>
<feature type="compositionally biased region" description="Basic and acidic residues" evidence="1">
    <location>
        <begin position="14"/>
        <end position="38"/>
    </location>
</feature>
<dbReference type="AlphaFoldDB" id="A0A2G8JQZ6"/>
<organism evidence="2 3">
    <name type="scientific">Stichopus japonicus</name>
    <name type="common">Sea cucumber</name>
    <dbReference type="NCBI Taxonomy" id="307972"/>
    <lineage>
        <taxon>Eukaryota</taxon>
        <taxon>Metazoa</taxon>
        <taxon>Echinodermata</taxon>
        <taxon>Eleutherozoa</taxon>
        <taxon>Echinozoa</taxon>
        <taxon>Holothuroidea</taxon>
        <taxon>Aspidochirotacea</taxon>
        <taxon>Aspidochirotida</taxon>
        <taxon>Stichopodidae</taxon>
        <taxon>Apostichopus</taxon>
    </lineage>
</organism>
<evidence type="ECO:0000313" key="3">
    <source>
        <dbReference type="Proteomes" id="UP000230750"/>
    </source>
</evidence>
<name>A0A2G8JQZ6_STIJA</name>
<evidence type="ECO:0000313" key="2">
    <source>
        <dbReference type="EMBL" id="PIK38138.1"/>
    </source>
</evidence>
<dbReference type="Proteomes" id="UP000230750">
    <property type="component" value="Unassembled WGS sequence"/>
</dbReference>
<accession>A0A2G8JQZ6</accession>
<sequence>MVNTKRCKGISRQGMERRKKETNRGRGEEILEVAKHLVDQPPPPPQHVPWKDIQLPKPGTPTKLMTVSRDNCSGRSLTNSSQWATGQEHQNVAGLEVLADQ</sequence>
<reference evidence="2 3" key="1">
    <citation type="journal article" date="2017" name="PLoS Biol.">
        <title>The sea cucumber genome provides insights into morphological evolution and visceral regeneration.</title>
        <authorList>
            <person name="Zhang X."/>
            <person name="Sun L."/>
            <person name="Yuan J."/>
            <person name="Sun Y."/>
            <person name="Gao Y."/>
            <person name="Zhang L."/>
            <person name="Li S."/>
            <person name="Dai H."/>
            <person name="Hamel J.F."/>
            <person name="Liu C."/>
            <person name="Yu Y."/>
            <person name="Liu S."/>
            <person name="Lin W."/>
            <person name="Guo K."/>
            <person name="Jin S."/>
            <person name="Xu P."/>
            <person name="Storey K.B."/>
            <person name="Huan P."/>
            <person name="Zhang T."/>
            <person name="Zhou Y."/>
            <person name="Zhang J."/>
            <person name="Lin C."/>
            <person name="Li X."/>
            <person name="Xing L."/>
            <person name="Huo D."/>
            <person name="Sun M."/>
            <person name="Wang L."/>
            <person name="Mercier A."/>
            <person name="Li F."/>
            <person name="Yang H."/>
            <person name="Xiang J."/>
        </authorList>
    </citation>
    <scope>NUCLEOTIDE SEQUENCE [LARGE SCALE GENOMIC DNA]</scope>
    <source>
        <strain evidence="2">Shaxun</strain>
        <tissue evidence="2">Muscle</tissue>
    </source>
</reference>
<protein>
    <submittedName>
        <fullName evidence="2">Uncharacterized protein</fullName>
    </submittedName>
</protein>
<feature type="region of interest" description="Disordered" evidence="1">
    <location>
        <begin position="1"/>
        <end position="61"/>
    </location>
</feature>
<gene>
    <name evidence="2" type="ORF">BSL78_25023</name>
</gene>
<comment type="caution">
    <text evidence="2">The sequence shown here is derived from an EMBL/GenBank/DDBJ whole genome shotgun (WGS) entry which is preliminary data.</text>
</comment>